<dbReference type="InterPro" id="IPR000254">
    <property type="entry name" value="CBD"/>
</dbReference>
<feature type="compositionally biased region" description="Low complexity" evidence="10">
    <location>
        <begin position="392"/>
        <end position="431"/>
    </location>
</feature>
<keyword evidence="5 11" id="KW-0732">Signal</keyword>
<dbReference type="GO" id="GO:0052689">
    <property type="term" value="F:carboxylic ester hydrolase activity"/>
    <property type="evidence" value="ECO:0007669"/>
    <property type="project" value="UniProtKB-KW"/>
</dbReference>
<organism evidence="13 14">
    <name type="scientific">Exidia glandulosa HHB12029</name>
    <dbReference type="NCBI Taxonomy" id="1314781"/>
    <lineage>
        <taxon>Eukaryota</taxon>
        <taxon>Fungi</taxon>
        <taxon>Dikarya</taxon>
        <taxon>Basidiomycota</taxon>
        <taxon>Agaricomycotina</taxon>
        <taxon>Agaricomycetes</taxon>
        <taxon>Auriculariales</taxon>
        <taxon>Exidiaceae</taxon>
        <taxon>Exidia</taxon>
    </lineage>
</organism>
<evidence type="ECO:0000256" key="2">
    <source>
        <dbReference type="ARBA" id="ARBA00010092"/>
    </source>
</evidence>
<dbReference type="Pfam" id="PF00734">
    <property type="entry name" value="CBM_1"/>
    <property type="match status" value="1"/>
</dbReference>
<dbReference type="InterPro" id="IPR035971">
    <property type="entry name" value="CBD_sf"/>
</dbReference>
<dbReference type="EC" id="3.1.1.117" evidence="9"/>
<dbReference type="InterPro" id="IPR029058">
    <property type="entry name" value="AB_hydrolase_fold"/>
</dbReference>
<name>A0A165IAY8_EXIGL</name>
<dbReference type="GO" id="GO:0030248">
    <property type="term" value="F:cellulose binding"/>
    <property type="evidence" value="ECO:0007669"/>
    <property type="project" value="InterPro"/>
</dbReference>
<feature type="chain" id="PRO_5007859183" description="(4-O-methyl)-D-glucuronate--lignin esterase" evidence="11">
    <location>
        <begin position="22"/>
        <end position="469"/>
    </location>
</feature>
<evidence type="ECO:0000256" key="4">
    <source>
        <dbReference type="ARBA" id="ARBA00022525"/>
    </source>
</evidence>
<feature type="domain" description="CBM1" evidence="12">
    <location>
        <begin position="433"/>
        <end position="469"/>
    </location>
</feature>
<evidence type="ECO:0000256" key="7">
    <source>
        <dbReference type="ARBA" id="ARBA00023185"/>
    </source>
</evidence>
<evidence type="ECO:0000256" key="6">
    <source>
        <dbReference type="ARBA" id="ARBA00022801"/>
    </source>
</evidence>
<dbReference type="PROSITE" id="PS00562">
    <property type="entry name" value="CBM1_1"/>
    <property type="match status" value="1"/>
</dbReference>
<feature type="signal peptide" evidence="11">
    <location>
        <begin position="1"/>
        <end position="21"/>
    </location>
</feature>
<evidence type="ECO:0000256" key="3">
    <source>
        <dbReference type="ARBA" id="ARBA00022487"/>
    </source>
</evidence>
<dbReference type="InterPro" id="IPR054579">
    <property type="entry name" value="GCE-like_dom"/>
</dbReference>
<dbReference type="OrthoDB" id="3781271at2759"/>
<proteinExistence type="inferred from homology"/>
<comment type="subcellular location">
    <subcellularLocation>
        <location evidence="1">Secreted</location>
    </subcellularLocation>
</comment>
<sequence length="469" mass="49745">MLFSFVTWTLLSLAAPILAQAACPATPSPFPKAATFPTITTLPDPFTYLDGTTRVKSLDEWYTCRQPEIVKFLQEYQYGYYPDHSLETVTATRNGNTLSISVSAGGKTGQFSASILLPSGATSANPAPVIIAIGGIDNNVYLNAGIAVVTFDYTAVAPDSNTKTGAFWSLYNGRDIGTLAAWAWGFHRVLDALEMRAPEIDSKLVGVTGCSRLGKAALAAGLFDTRITVTMPMSSGIQGLGPYRYHALSGQDETLENSKAGAPWWSDSTLGTFVNQSERLPYDAHTIAAAIAPRHLIIDQGTGDPYTNSKGTAIVVFPAAKLVYRWLGIETRIGMAIRSGGHCDLSGYANVLPFVLQVFKGTPTSRNYSDLSPWTEMKEAYPWASSIPAAPSTTATASTSSTTAGASTTFATTPSSTTTTTTTSTTTSSAAGPQQTKWGQCGGNGWTGPTICVAGSTCTKQNEWYSQCI</sequence>
<dbReference type="SMART" id="SM00236">
    <property type="entry name" value="fCBD"/>
    <property type="match status" value="1"/>
</dbReference>
<dbReference type="SUPFAM" id="SSF57180">
    <property type="entry name" value="Cellulose-binding domain"/>
    <property type="match status" value="1"/>
</dbReference>
<dbReference type="Proteomes" id="UP000077266">
    <property type="component" value="Unassembled WGS sequence"/>
</dbReference>
<protein>
    <recommendedName>
        <fullName evidence="9">(4-O-methyl)-D-glucuronate--lignin esterase</fullName>
        <ecNumber evidence="9">3.1.1.117</ecNumber>
    </recommendedName>
</protein>
<evidence type="ECO:0000256" key="5">
    <source>
        <dbReference type="ARBA" id="ARBA00022729"/>
    </source>
</evidence>
<keyword evidence="3" id="KW-0719">Serine esterase</keyword>
<dbReference type="Pfam" id="PF22244">
    <property type="entry name" value="GCE_fung"/>
    <property type="match status" value="1"/>
</dbReference>
<feature type="region of interest" description="Disordered" evidence="10">
    <location>
        <begin position="392"/>
        <end position="440"/>
    </location>
</feature>
<evidence type="ECO:0000256" key="10">
    <source>
        <dbReference type="SAM" id="MobiDB-lite"/>
    </source>
</evidence>
<keyword evidence="6" id="KW-0378">Hydrolase</keyword>
<dbReference type="AlphaFoldDB" id="A0A165IAY8"/>
<evidence type="ECO:0000256" key="1">
    <source>
        <dbReference type="ARBA" id="ARBA00004613"/>
    </source>
</evidence>
<evidence type="ECO:0000256" key="9">
    <source>
        <dbReference type="ARBA" id="ARBA00026105"/>
    </source>
</evidence>
<dbReference type="Gene3D" id="3.40.50.1820">
    <property type="entry name" value="alpha/beta hydrolase"/>
    <property type="match status" value="1"/>
</dbReference>
<accession>A0A165IAY8</accession>
<dbReference type="GO" id="GO:0046274">
    <property type="term" value="P:lignin catabolic process"/>
    <property type="evidence" value="ECO:0007669"/>
    <property type="project" value="UniProtKB-KW"/>
</dbReference>
<gene>
    <name evidence="13" type="ORF">EXIGLDRAFT_768376</name>
</gene>
<dbReference type="SUPFAM" id="SSF53474">
    <property type="entry name" value="alpha/beta-Hydrolases"/>
    <property type="match status" value="1"/>
</dbReference>
<reference evidence="13 14" key="1">
    <citation type="journal article" date="2016" name="Mol. Biol. Evol.">
        <title>Comparative Genomics of Early-Diverging Mushroom-Forming Fungi Provides Insights into the Origins of Lignocellulose Decay Capabilities.</title>
        <authorList>
            <person name="Nagy L.G."/>
            <person name="Riley R."/>
            <person name="Tritt A."/>
            <person name="Adam C."/>
            <person name="Daum C."/>
            <person name="Floudas D."/>
            <person name="Sun H."/>
            <person name="Yadav J.S."/>
            <person name="Pangilinan J."/>
            <person name="Larsson K.H."/>
            <person name="Matsuura K."/>
            <person name="Barry K."/>
            <person name="Labutti K."/>
            <person name="Kuo R."/>
            <person name="Ohm R.A."/>
            <person name="Bhattacharya S.S."/>
            <person name="Shirouzu T."/>
            <person name="Yoshinaga Y."/>
            <person name="Martin F.M."/>
            <person name="Grigoriev I.V."/>
            <person name="Hibbett D.S."/>
        </authorList>
    </citation>
    <scope>NUCLEOTIDE SEQUENCE [LARGE SCALE GENOMIC DNA]</scope>
    <source>
        <strain evidence="13 14">HHB12029</strain>
    </source>
</reference>
<dbReference type="GO" id="GO:0005975">
    <property type="term" value="P:carbohydrate metabolic process"/>
    <property type="evidence" value="ECO:0007669"/>
    <property type="project" value="InterPro"/>
</dbReference>
<dbReference type="EMBL" id="KV425995">
    <property type="protein sequence ID" value="KZV93151.1"/>
    <property type="molecule type" value="Genomic_DNA"/>
</dbReference>
<keyword evidence="14" id="KW-1185">Reference proteome</keyword>
<comment type="catalytic activity">
    <reaction evidence="8">
        <text>a 4-O-methyl-alpha-D-glucuronosyl ester derivative + H2O = 4-O-methyl-alpha-D-glucuronate derivative + an alcohol + H(+)</text>
        <dbReference type="Rhea" id="RHEA:67452"/>
        <dbReference type="ChEBI" id="CHEBI:15377"/>
        <dbReference type="ChEBI" id="CHEBI:15378"/>
        <dbReference type="ChEBI" id="CHEBI:30879"/>
        <dbReference type="ChEBI" id="CHEBI:171667"/>
        <dbReference type="ChEBI" id="CHEBI:171668"/>
        <dbReference type="EC" id="3.1.1.117"/>
    </reaction>
    <physiologicalReaction direction="left-to-right" evidence="8">
        <dbReference type="Rhea" id="RHEA:67453"/>
    </physiologicalReaction>
</comment>
<comment type="similarity">
    <text evidence="2">Belongs to the carbohydrate esterase 15 (CE15) family.</text>
</comment>
<evidence type="ECO:0000313" key="13">
    <source>
        <dbReference type="EMBL" id="KZV93151.1"/>
    </source>
</evidence>
<evidence type="ECO:0000259" key="12">
    <source>
        <dbReference type="PROSITE" id="PS51164"/>
    </source>
</evidence>
<dbReference type="PROSITE" id="PS51164">
    <property type="entry name" value="CBM1_2"/>
    <property type="match status" value="1"/>
</dbReference>
<keyword evidence="7" id="KW-0439">Lignin degradation</keyword>
<evidence type="ECO:0000256" key="11">
    <source>
        <dbReference type="SAM" id="SignalP"/>
    </source>
</evidence>
<dbReference type="GO" id="GO:0005576">
    <property type="term" value="C:extracellular region"/>
    <property type="evidence" value="ECO:0007669"/>
    <property type="project" value="UniProtKB-SubCell"/>
</dbReference>
<dbReference type="STRING" id="1314781.A0A165IAY8"/>
<evidence type="ECO:0000313" key="14">
    <source>
        <dbReference type="Proteomes" id="UP000077266"/>
    </source>
</evidence>
<keyword evidence="4" id="KW-0964">Secreted</keyword>
<evidence type="ECO:0000256" key="8">
    <source>
        <dbReference type="ARBA" id="ARBA00024511"/>
    </source>
</evidence>
<dbReference type="InParanoid" id="A0A165IAY8"/>